<organism evidence="1 2">
    <name type="scientific">Homarus americanus</name>
    <name type="common">American lobster</name>
    <dbReference type="NCBI Taxonomy" id="6706"/>
    <lineage>
        <taxon>Eukaryota</taxon>
        <taxon>Metazoa</taxon>
        <taxon>Ecdysozoa</taxon>
        <taxon>Arthropoda</taxon>
        <taxon>Crustacea</taxon>
        <taxon>Multicrustacea</taxon>
        <taxon>Malacostraca</taxon>
        <taxon>Eumalacostraca</taxon>
        <taxon>Eucarida</taxon>
        <taxon>Decapoda</taxon>
        <taxon>Pleocyemata</taxon>
        <taxon>Astacidea</taxon>
        <taxon>Nephropoidea</taxon>
        <taxon>Nephropidae</taxon>
        <taxon>Homarus</taxon>
    </lineage>
</organism>
<dbReference type="GO" id="GO:0000502">
    <property type="term" value="C:proteasome complex"/>
    <property type="evidence" value="ECO:0007669"/>
    <property type="project" value="UniProtKB-KW"/>
</dbReference>
<evidence type="ECO:0000313" key="2">
    <source>
        <dbReference type="Proteomes" id="UP000747542"/>
    </source>
</evidence>
<proteinExistence type="predicted"/>
<name>A0A8J5MT46_HOMAM</name>
<dbReference type="Proteomes" id="UP000747542">
    <property type="component" value="Unassembled WGS sequence"/>
</dbReference>
<protein>
    <submittedName>
        <fullName evidence="1">Putative Proteasome subunit alpha type-2-like 12</fullName>
    </submittedName>
</protein>
<evidence type="ECO:0000313" key="1">
    <source>
        <dbReference type="EMBL" id="KAG7162411.1"/>
    </source>
</evidence>
<keyword evidence="2" id="KW-1185">Reference proteome</keyword>
<dbReference type="AlphaFoldDB" id="A0A8J5MT46"/>
<accession>A0A8J5MT46</accession>
<dbReference type="EMBL" id="JAHLQT010027705">
    <property type="protein sequence ID" value="KAG7162411.1"/>
    <property type="molecule type" value="Genomic_DNA"/>
</dbReference>
<gene>
    <name evidence="1" type="primary">Psma2-L12</name>
    <name evidence="1" type="ORF">Hamer_G007945</name>
</gene>
<sequence>MIWAGLSILDHTESKCPSTFQKKMVSLCNHIVMIAAMVVSTTSVSFEDVIEPVEQVGVDVGVMVGQVVKHHLTGCHLVLITTTQHSHVFSSIIRHMGVGVEAGVVVEAGWVLSQDQLTQDHLLQGLWGDDRTTCWGLILDLTNSNSNDTYLTLR</sequence>
<reference evidence="1" key="1">
    <citation type="journal article" date="2021" name="Sci. Adv.">
        <title>The American lobster genome reveals insights on longevity, neural, and immune adaptations.</title>
        <authorList>
            <person name="Polinski J.M."/>
            <person name="Zimin A.V."/>
            <person name="Clark K.F."/>
            <person name="Kohn A.B."/>
            <person name="Sadowski N."/>
            <person name="Timp W."/>
            <person name="Ptitsyn A."/>
            <person name="Khanna P."/>
            <person name="Romanova D.Y."/>
            <person name="Williams P."/>
            <person name="Greenwood S.J."/>
            <person name="Moroz L.L."/>
            <person name="Walt D.R."/>
            <person name="Bodnar A.G."/>
        </authorList>
    </citation>
    <scope>NUCLEOTIDE SEQUENCE</scope>
    <source>
        <strain evidence="1">GMGI-L3</strain>
    </source>
</reference>
<comment type="caution">
    <text evidence="1">The sequence shown here is derived from an EMBL/GenBank/DDBJ whole genome shotgun (WGS) entry which is preliminary data.</text>
</comment>
<keyword evidence="1" id="KW-0647">Proteasome</keyword>